<sequence length="329" mass="34560">MQEAARSDYSSPYYGGPSGNQLLPVEFGVLQLPYVTPRPDVSTSTRGPLTTTTPPSPTACRASTYRTNLNCPCKMVDQRCAPRFSVCAPTVNGEGTCLCRSGYIALNNTCVTTDFYDQNVNTTLVLLSPVIISSCFLPTNAVIGNIAQSGANGTVTYTLTLTNSLPVNVTTSYVAVESPSGNLLVVTAPPVSVVTNQTYNVTATDASGIVSNVITFLVTFNCTPPKLSFDLGNSFIIDCTRLSVGDVVVTALAVDSVSPTTFSMTLISSTSSLTNNYYSIDPNTGQIFLQNEPHGGIFAEVYGVVATNGVGQTSTPLNLTLTTSATCTP</sequence>
<proteinExistence type="predicted"/>
<dbReference type="Proteomes" id="UP000186922">
    <property type="component" value="Unassembled WGS sequence"/>
</dbReference>
<dbReference type="EMBL" id="BDGG01000002">
    <property type="protein sequence ID" value="GAU93136.1"/>
    <property type="molecule type" value="Genomic_DNA"/>
</dbReference>
<comment type="caution">
    <text evidence="2">The sequence shown here is derived from an EMBL/GenBank/DDBJ whole genome shotgun (WGS) entry which is preliminary data.</text>
</comment>
<feature type="compositionally biased region" description="Low complexity" evidence="1">
    <location>
        <begin position="42"/>
        <end position="57"/>
    </location>
</feature>
<dbReference type="OrthoDB" id="10465021at2759"/>
<organism evidence="2 3">
    <name type="scientific">Ramazzottius varieornatus</name>
    <name type="common">Water bear</name>
    <name type="synonym">Tardigrade</name>
    <dbReference type="NCBI Taxonomy" id="947166"/>
    <lineage>
        <taxon>Eukaryota</taxon>
        <taxon>Metazoa</taxon>
        <taxon>Ecdysozoa</taxon>
        <taxon>Tardigrada</taxon>
        <taxon>Eutardigrada</taxon>
        <taxon>Parachela</taxon>
        <taxon>Hypsibioidea</taxon>
        <taxon>Ramazzottiidae</taxon>
        <taxon>Ramazzottius</taxon>
    </lineage>
</organism>
<name>A0A1D1UTY4_RAMVA</name>
<gene>
    <name evidence="2" type="primary">RvY_05122-1</name>
    <name evidence="2" type="synonym">RvY_05122.1</name>
    <name evidence="2" type="ORF">RvY_05122</name>
</gene>
<accession>A0A1D1UTY4</accession>
<protein>
    <recommendedName>
        <fullName evidence="4">Cadherin domain-containing protein</fullName>
    </recommendedName>
</protein>
<evidence type="ECO:0000313" key="3">
    <source>
        <dbReference type="Proteomes" id="UP000186922"/>
    </source>
</evidence>
<evidence type="ECO:0008006" key="4">
    <source>
        <dbReference type="Google" id="ProtNLM"/>
    </source>
</evidence>
<evidence type="ECO:0000313" key="2">
    <source>
        <dbReference type="EMBL" id="GAU93136.1"/>
    </source>
</evidence>
<keyword evidence="3" id="KW-1185">Reference proteome</keyword>
<dbReference type="AlphaFoldDB" id="A0A1D1UTY4"/>
<reference evidence="2 3" key="1">
    <citation type="journal article" date="2016" name="Nat. Commun.">
        <title>Extremotolerant tardigrade genome and improved radiotolerance of human cultured cells by tardigrade-unique protein.</title>
        <authorList>
            <person name="Hashimoto T."/>
            <person name="Horikawa D.D."/>
            <person name="Saito Y."/>
            <person name="Kuwahara H."/>
            <person name="Kozuka-Hata H."/>
            <person name="Shin-I T."/>
            <person name="Minakuchi Y."/>
            <person name="Ohishi K."/>
            <person name="Motoyama A."/>
            <person name="Aizu T."/>
            <person name="Enomoto A."/>
            <person name="Kondo K."/>
            <person name="Tanaka S."/>
            <person name="Hara Y."/>
            <person name="Koshikawa S."/>
            <person name="Sagara H."/>
            <person name="Miura T."/>
            <person name="Yokobori S."/>
            <person name="Miyagawa K."/>
            <person name="Suzuki Y."/>
            <person name="Kubo T."/>
            <person name="Oyama M."/>
            <person name="Kohara Y."/>
            <person name="Fujiyama A."/>
            <person name="Arakawa K."/>
            <person name="Katayama T."/>
            <person name="Toyoda A."/>
            <person name="Kunieda T."/>
        </authorList>
    </citation>
    <scope>NUCLEOTIDE SEQUENCE [LARGE SCALE GENOMIC DNA]</scope>
    <source>
        <strain evidence="2 3">YOKOZUNA-1</strain>
    </source>
</reference>
<feature type="region of interest" description="Disordered" evidence="1">
    <location>
        <begin position="38"/>
        <end position="57"/>
    </location>
</feature>
<evidence type="ECO:0000256" key="1">
    <source>
        <dbReference type="SAM" id="MobiDB-lite"/>
    </source>
</evidence>